<gene>
    <name evidence="2" type="ORF">FH759_05450</name>
</gene>
<dbReference type="Proteomes" id="UP000483078">
    <property type="component" value="Unassembled WGS sequence"/>
</dbReference>
<feature type="transmembrane region" description="Helical" evidence="1">
    <location>
        <begin position="154"/>
        <end position="174"/>
    </location>
</feature>
<feature type="transmembrane region" description="Helical" evidence="1">
    <location>
        <begin position="21"/>
        <end position="39"/>
    </location>
</feature>
<name>A0A7C9HBN6_9RHOB</name>
<reference evidence="2 3" key="1">
    <citation type="submission" date="2019-06" db="EMBL/GenBank/DDBJ databases">
        <title>Enrichment of Autotrophic Halophilic Microorganisms from Red Sea Brine Pool Using Microbial Electrosynthesis System.</title>
        <authorList>
            <person name="Alqahtani M.F."/>
            <person name="Bajracharya S."/>
            <person name="Katuri K.P."/>
            <person name="Ali M."/>
            <person name="Saikaly P.E."/>
        </authorList>
    </citation>
    <scope>NUCLEOTIDE SEQUENCE [LARGE SCALE GENOMIC DNA]</scope>
    <source>
        <strain evidence="2">MES6</strain>
    </source>
</reference>
<sequence>MNKLFSKYKALEVDPRTSASLLPLVARAVFAAVLLVYFWNSAQTKLGDGALGLLFPSSGAYAQIFPRAMEAASYDISQLTAFHQIVVTMGTWAEFILPFLIVSGAFSRVAALGMIGFIAVQSLTDLYGHGGIAHAATLGAWFDRAPDGLILDQRALWVFLLLTLVLKGGGALSMDRLIFRNAT</sequence>
<evidence type="ECO:0000313" key="2">
    <source>
        <dbReference type="EMBL" id="MTJ04127.1"/>
    </source>
</evidence>
<dbReference type="RefSeq" id="WP_273248712.1">
    <property type="nucleotide sequence ID" value="NZ_VENJ01000006.1"/>
</dbReference>
<evidence type="ECO:0000313" key="3">
    <source>
        <dbReference type="Proteomes" id="UP000483078"/>
    </source>
</evidence>
<keyword evidence="1" id="KW-0812">Transmembrane</keyword>
<comment type="caution">
    <text evidence="2">The sequence shown here is derived from an EMBL/GenBank/DDBJ whole genome shotgun (WGS) entry which is preliminary data.</text>
</comment>
<keyword evidence="1" id="KW-0472">Membrane</keyword>
<evidence type="ECO:0000256" key="1">
    <source>
        <dbReference type="SAM" id="Phobius"/>
    </source>
</evidence>
<keyword evidence="1" id="KW-1133">Transmembrane helix</keyword>
<dbReference type="EMBL" id="VENJ01000006">
    <property type="protein sequence ID" value="MTJ04127.1"/>
    <property type="molecule type" value="Genomic_DNA"/>
</dbReference>
<proteinExistence type="predicted"/>
<organism evidence="2 3">
    <name type="scientific">Sediminimonas qiaohouensis</name>
    <dbReference type="NCBI Taxonomy" id="552061"/>
    <lineage>
        <taxon>Bacteria</taxon>
        <taxon>Pseudomonadati</taxon>
        <taxon>Pseudomonadota</taxon>
        <taxon>Alphaproteobacteria</taxon>
        <taxon>Rhodobacterales</taxon>
        <taxon>Roseobacteraceae</taxon>
        <taxon>Sediminimonas</taxon>
    </lineage>
</organism>
<protein>
    <submittedName>
        <fullName evidence="2">DoxX family membrane protein</fullName>
    </submittedName>
</protein>
<accession>A0A7C9HBN6</accession>
<dbReference type="AlphaFoldDB" id="A0A7C9HBN6"/>